<dbReference type="SUPFAM" id="SSF69618">
    <property type="entry name" value="HemD-like"/>
    <property type="match status" value="1"/>
</dbReference>
<gene>
    <name evidence="2" type="ORF">JIP62_10200</name>
</gene>
<organism evidence="2 3">
    <name type="scientific">Brevundimonas vitisensis</name>
    <dbReference type="NCBI Taxonomy" id="2800818"/>
    <lineage>
        <taxon>Bacteria</taxon>
        <taxon>Pseudomonadati</taxon>
        <taxon>Pseudomonadota</taxon>
        <taxon>Alphaproteobacteria</taxon>
        <taxon>Caulobacterales</taxon>
        <taxon>Caulobacteraceae</taxon>
        <taxon>Brevundimonas</taxon>
    </lineage>
</organism>
<evidence type="ECO:0000259" key="1">
    <source>
        <dbReference type="Pfam" id="PF02602"/>
    </source>
</evidence>
<sequence>MARLRDRGPPCVWVTRAQPGADRTAERVRAMGATALVQPLLTIRRLEPAIDLAGVTGLVFTSTNGVTAFEALSPGRRLPVWAVGTATARAAQAAGFTEVVSADGDLSALARLIRSRHPAGQSLLHPRAQEPAGDLTALLADHAPVRGLAVYAAMPTPEPAPSEFDVVLIHSPRAAQALAARAGSGWGCRLAVAISPAAARPLSGLDLAGVHVADTPDEPALIATLGKAIGPV</sequence>
<dbReference type="InterPro" id="IPR003754">
    <property type="entry name" value="4pyrrol_synth_uPrphyn_synth"/>
</dbReference>
<keyword evidence="3" id="KW-1185">Reference proteome</keyword>
<proteinExistence type="predicted"/>
<dbReference type="Gene3D" id="3.40.50.10090">
    <property type="match status" value="2"/>
</dbReference>
<evidence type="ECO:0000313" key="2">
    <source>
        <dbReference type="EMBL" id="QQQ17707.1"/>
    </source>
</evidence>
<name>A0ABX7BJJ0_9CAUL</name>
<protein>
    <submittedName>
        <fullName evidence="2">Uroporphyrinogen-III synthase</fullName>
    </submittedName>
</protein>
<evidence type="ECO:0000313" key="3">
    <source>
        <dbReference type="Proteomes" id="UP000595448"/>
    </source>
</evidence>
<dbReference type="CDD" id="cd06578">
    <property type="entry name" value="HemD"/>
    <property type="match status" value="1"/>
</dbReference>
<dbReference type="RefSeq" id="WP_201102083.1">
    <property type="nucleotide sequence ID" value="NZ_CP067977.1"/>
</dbReference>
<dbReference type="Proteomes" id="UP000595448">
    <property type="component" value="Chromosome"/>
</dbReference>
<reference evidence="2 3" key="1">
    <citation type="submission" date="2021-01" db="EMBL/GenBank/DDBJ databases">
        <title>Brevundimonas vitis sp. nov., an bacterium isolated from grape (Vitis vinifera).</title>
        <authorList>
            <person name="Jiang L."/>
            <person name="Lee J."/>
        </authorList>
    </citation>
    <scope>NUCLEOTIDE SEQUENCE [LARGE SCALE GENOMIC DNA]</scope>
    <source>
        <strain evidence="2 3">GRTSA-9</strain>
    </source>
</reference>
<accession>A0ABX7BJJ0</accession>
<dbReference type="Pfam" id="PF02602">
    <property type="entry name" value="HEM4"/>
    <property type="match status" value="1"/>
</dbReference>
<feature type="domain" description="Tetrapyrrole biosynthesis uroporphyrinogen III synthase" evidence="1">
    <location>
        <begin position="22"/>
        <end position="223"/>
    </location>
</feature>
<dbReference type="EMBL" id="CP067977">
    <property type="protein sequence ID" value="QQQ17707.1"/>
    <property type="molecule type" value="Genomic_DNA"/>
</dbReference>
<dbReference type="InterPro" id="IPR036108">
    <property type="entry name" value="4pyrrol_syn_uPrphyn_synt_sf"/>
</dbReference>